<sequence length="167" mass="19212">MYLTFDEIADGDHFEDLVADFFRALTSDNENNITNVEIFPTGTGTDGGRDILIEFDLSDDIKIFKRKWVVQCKFHDATISPAAIQTVNIPTLIHSYGASGYLLICKKRPTSGLTSLFERLNTECKNSYKYECWNGNLFLSKLIMKKNLHPLYFPRYNDYINSFKTNL</sequence>
<proteinExistence type="predicted"/>
<dbReference type="Pfam" id="PF04471">
    <property type="entry name" value="Mrr_cat"/>
    <property type="match status" value="1"/>
</dbReference>
<evidence type="ECO:0000259" key="1">
    <source>
        <dbReference type="Pfam" id="PF04471"/>
    </source>
</evidence>
<organism evidence="2 3">
    <name type="scientific">Flavobacterium supellecticarium</name>
    <dbReference type="NCBI Taxonomy" id="2565924"/>
    <lineage>
        <taxon>Bacteria</taxon>
        <taxon>Pseudomonadati</taxon>
        <taxon>Bacteroidota</taxon>
        <taxon>Flavobacteriia</taxon>
        <taxon>Flavobacteriales</taxon>
        <taxon>Flavobacteriaceae</taxon>
        <taxon>Flavobacterium</taxon>
    </lineage>
</organism>
<keyword evidence="3" id="KW-1185">Reference proteome</keyword>
<evidence type="ECO:0000313" key="3">
    <source>
        <dbReference type="Proteomes" id="UP000307507"/>
    </source>
</evidence>
<dbReference type="RefSeq" id="WP_136404242.1">
    <property type="nucleotide sequence ID" value="NZ_SSNZ01000010.1"/>
</dbReference>
<dbReference type="EMBL" id="SSNZ01000010">
    <property type="protein sequence ID" value="THF47928.1"/>
    <property type="molecule type" value="Genomic_DNA"/>
</dbReference>
<keyword evidence="2" id="KW-0378">Hydrolase</keyword>
<dbReference type="Gene3D" id="3.40.1350.10">
    <property type="match status" value="1"/>
</dbReference>
<protein>
    <submittedName>
        <fullName evidence="2">Restriction endonuclease</fullName>
    </submittedName>
</protein>
<keyword evidence="2" id="KW-0540">Nuclease</keyword>
<reference evidence="2 3" key="1">
    <citation type="submission" date="2019-04" db="EMBL/GenBank/DDBJ databases">
        <title>Flavobacterium sp. nov. isolated from construction timber.</title>
        <authorList>
            <person name="Lin S.-Y."/>
            <person name="Chang C.-T."/>
            <person name="Young C.-C."/>
        </authorList>
    </citation>
    <scope>NUCLEOTIDE SEQUENCE [LARGE SCALE GENOMIC DNA]</scope>
    <source>
        <strain evidence="2 3">CC-CTC003</strain>
    </source>
</reference>
<dbReference type="AlphaFoldDB" id="A0A4S3ZQS8"/>
<dbReference type="GO" id="GO:0004519">
    <property type="term" value="F:endonuclease activity"/>
    <property type="evidence" value="ECO:0007669"/>
    <property type="project" value="UniProtKB-KW"/>
</dbReference>
<name>A0A4S3ZQS8_9FLAO</name>
<comment type="caution">
    <text evidence="2">The sequence shown here is derived from an EMBL/GenBank/DDBJ whole genome shotgun (WGS) entry which is preliminary data.</text>
</comment>
<feature type="domain" description="Restriction endonuclease type IV Mrr" evidence="1">
    <location>
        <begin position="10"/>
        <end position="105"/>
    </location>
</feature>
<dbReference type="GO" id="GO:0003677">
    <property type="term" value="F:DNA binding"/>
    <property type="evidence" value="ECO:0007669"/>
    <property type="project" value="InterPro"/>
</dbReference>
<gene>
    <name evidence="2" type="ORF">E6C50_15965</name>
</gene>
<dbReference type="InterPro" id="IPR011335">
    <property type="entry name" value="Restrct_endonuc-II-like"/>
</dbReference>
<evidence type="ECO:0000313" key="2">
    <source>
        <dbReference type="EMBL" id="THF47928.1"/>
    </source>
</evidence>
<dbReference type="InterPro" id="IPR011856">
    <property type="entry name" value="tRNA_endonuc-like_dom_sf"/>
</dbReference>
<keyword evidence="2" id="KW-0255">Endonuclease</keyword>
<accession>A0A4S3ZQS8</accession>
<dbReference type="InterPro" id="IPR007560">
    <property type="entry name" value="Restrct_endonuc_IV_Mrr"/>
</dbReference>
<dbReference type="SUPFAM" id="SSF52980">
    <property type="entry name" value="Restriction endonuclease-like"/>
    <property type="match status" value="1"/>
</dbReference>
<dbReference type="OrthoDB" id="2960996at2"/>
<dbReference type="Proteomes" id="UP000307507">
    <property type="component" value="Unassembled WGS sequence"/>
</dbReference>
<dbReference type="GO" id="GO:0009307">
    <property type="term" value="P:DNA restriction-modification system"/>
    <property type="evidence" value="ECO:0007669"/>
    <property type="project" value="InterPro"/>
</dbReference>